<dbReference type="Gene3D" id="3.30.1540.10">
    <property type="entry name" value="formyl-coa transferase, domain 3"/>
    <property type="match status" value="1"/>
</dbReference>
<reference evidence="2 3" key="1">
    <citation type="submission" date="2018-03" db="EMBL/GenBank/DDBJ databases">
        <title>Marinobacter brunus sp. nov., a marine bacterium of Gamma-proteobacteria isolated from the surface seawater of the South China Sea.</title>
        <authorList>
            <person name="Cheng H."/>
            <person name="Wu Y.-H."/>
            <person name="Xamxidin M."/>
            <person name="Xu X.-W."/>
        </authorList>
    </citation>
    <scope>NUCLEOTIDE SEQUENCE [LARGE SCALE GENOMIC DNA]</scope>
    <source>
        <strain evidence="2 3">NH169-3</strain>
    </source>
</reference>
<name>A0A2T1KQJ7_9GAMM</name>
<evidence type="ECO:0000313" key="3">
    <source>
        <dbReference type="Proteomes" id="UP000239866"/>
    </source>
</evidence>
<protein>
    <submittedName>
        <fullName evidence="2">CoA transferase</fullName>
    </submittedName>
</protein>
<keyword evidence="3" id="KW-1185">Reference proteome</keyword>
<dbReference type="Gene3D" id="3.40.50.10540">
    <property type="entry name" value="Crotonobetainyl-coa:carnitine coa-transferase, domain 1"/>
    <property type="match status" value="1"/>
</dbReference>
<dbReference type="Pfam" id="PF02515">
    <property type="entry name" value="CoA_transf_3"/>
    <property type="match status" value="1"/>
</dbReference>
<organism evidence="2 3">
    <name type="scientific">Marinobacter fuscus</name>
    <dbReference type="NCBI Taxonomy" id="2109942"/>
    <lineage>
        <taxon>Bacteria</taxon>
        <taxon>Pseudomonadati</taxon>
        <taxon>Pseudomonadota</taxon>
        <taxon>Gammaproteobacteria</taxon>
        <taxon>Pseudomonadales</taxon>
        <taxon>Marinobacteraceae</taxon>
        <taxon>Marinobacter</taxon>
    </lineage>
</organism>
<dbReference type="SUPFAM" id="SSF89796">
    <property type="entry name" value="CoA-transferase family III (CaiB/BaiF)"/>
    <property type="match status" value="1"/>
</dbReference>
<dbReference type="InterPro" id="IPR003673">
    <property type="entry name" value="CoA-Trfase_fam_III"/>
</dbReference>
<dbReference type="RefSeq" id="WP_106761497.1">
    <property type="nucleotide sequence ID" value="NZ_PXNP01000019.1"/>
</dbReference>
<dbReference type="InterPro" id="IPR050483">
    <property type="entry name" value="CoA-transferase_III_domain"/>
</dbReference>
<evidence type="ECO:0000313" key="2">
    <source>
        <dbReference type="EMBL" id="PSF11902.1"/>
    </source>
</evidence>
<accession>A0A2T1KQJ7</accession>
<dbReference type="PANTHER" id="PTHR48207:SF3">
    <property type="entry name" value="SUCCINATE--HYDROXYMETHYLGLUTARATE COA-TRANSFERASE"/>
    <property type="match status" value="1"/>
</dbReference>
<gene>
    <name evidence="2" type="ORF">C7H09_04915</name>
</gene>
<sequence length="397" mass="43174">MENRRQLPLEGVTVVALEQAVAAPLCTRHLAEQGARVIKIERPGEGDFARGYDTRVKGLSSHFVWANRSKESLTLNVKSETGQHILHQLLSTADVFVQNLAPGACSRLGLSFSTLQARYPGLIVCDISGYGQGGPYQHKKAYDLLIQSESGFLSVTGSPEEDGMSKAGCSVADISAGMYAYSSIMSALLLRARTGEGSHIDVSMLECLVEWMGHPLYYSFEGAQPPPRAGASHATIYPYGPFSIGDGGVVMLGLQNNREWKVFCEQVLQDDSLASDPLYVDVPLRSEHRIELSARITAAFRSMSTQDVVNRLDDAGIANALVNNMADVWAHPQLRARGRWQEVQTPAGVIPFLKAPGIWFDDTVSAVPALGEHTTAILSELGYSENQTHNFINQGIV</sequence>
<dbReference type="Proteomes" id="UP000239866">
    <property type="component" value="Unassembled WGS sequence"/>
</dbReference>
<evidence type="ECO:0000256" key="1">
    <source>
        <dbReference type="ARBA" id="ARBA00022679"/>
    </source>
</evidence>
<dbReference type="GO" id="GO:0008410">
    <property type="term" value="F:CoA-transferase activity"/>
    <property type="evidence" value="ECO:0007669"/>
    <property type="project" value="TreeGrafter"/>
</dbReference>
<keyword evidence="1 2" id="KW-0808">Transferase</keyword>
<dbReference type="OrthoDB" id="9058532at2"/>
<comment type="caution">
    <text evidence="2">The sequence shown here is derived from an EMBL/GenBank/DDBJ whole genome shotgun (WGS) entry which is preliminary data.</text>
</comment>
<dbReference type="InterPro" id="IPR023606">
    <property type="entry name" value="CoA-Trfase_III_dom_1_sf"/>
</dbReference>
<proteinExistence type="predicted"/>
<dbReference type="EMBL" id="PXNP01000019">
    <property type="protein sequence ID" value="PSF11902.1"/>
    <property type="molecule type" value="Genomic_DNA"/>
</dbReference>
<dbReference type="PANTHER" id="PTHR48207">
    <property type="entry name" value="SUCCINATE--HYDROXYMETHYLGLUTARATE COA-TRANSFERASE"/>
    <property type="match status" value="1"/>
</dbReference>
<dbReference type="InterPro" id="IPR044855">
    <property type="entry name" value="CoA-Trfase_III_dom3_sf"/>
</dbReference>
<dbReference type="AlphaFoldDB" id="A0A2T1KQJ7"/>